<keyword evidence="2" id="KW-0677">Repeat</keyword>
<evidence type="ECO:0000256" key="1">
    <source>
        <dbReference type="ARBA" id="ARBA00022679"/>
    </source>
</evidence>
<gene>
    <name evidence="4" type="ORF">CUU66_19455</name>
</gene>
<dbReference type="PROSITE" id="PS50206">
    <property type="entry name" value="RHODANESE_3"/>
    <property type="match status" value="2"/>
</dbReference>
<feature type="domain" description="Rhodanese" evidence="3">
    <location>
        <begin position="15"/>
        <end position="134"/>
    </location>
</feature>
<dbReference type="InterPro" id="IPR001763">
    <property type="entry name" value="Rhodanese-like_dom"/>
</dbReference>
<name>A0A2N5M202_9BACI</name>
<dbReference type="InterPro" id="IPR045078">
    <property type="entry name" value="TST/MPST-like"/>
</dbReference>
<keyword evidence="5" id="KW-1185">Reference proteome</keyword>
<comment type="caution">
    <text evidence="4">The sequence shown here is derived from an EMBL/GenBank/DDBJ whole genome shotgun (WGS) entry which is preliminary data.</text>
</comment>
<reference evidence="4 5" key="1">
    <citation type="submission" date="2017-11" db="EMBL/GenBank/DDBJ databases">
        <title>Comparitive Functional Genomics of Dry Heat Resistant strains isolated from the Viking Spacecraft.</title>
        <authorList>
            <person name="Seuylemezian A."/>
            <person name="Cooper K."/>
            <person name="Vaishampayan P."/>
        </authorList>
    </citation>
    <scope>NUCLEOTIDE SEQUENCE [LARGE SCALE GENOMIC DNA]</scope>
    <source>
        <strain evidence="4 5">V1-29</strain>
    </source>
</reference>
<sequence>MKFFMETKELFDKLNDPGIRIADCRFTLGNPDQGESAYKLGHIPGSVYFHLERDLSGEVKEHGGRHPLPDMKLFAEKLKKAGIGNEETLVVYDDGDYAFASRFYWMMKYAGHENVYLLSGGYQAWVQAGYPITSVIPKNEDKEYALDLKEDLLTDYITIKQFTENKAEFVLIDSREEKRYLGIEEKIDKAAGHIPGAINKVWMDGIANGRFKSAEEQLARFSDIDKDQKVVVYCGSGVTAAPNYLALKMAGYENVSVYIGSFSDYISYEGNSIETVRK</sequence>
<dbReference type="CDD" id="cd01448">
    <property type="entry name" value="TST_Repeat_1"/>
    <property type="match status" value="1"/>
</dbReference>
<dbReference type="CDD" id="cd01449">
    <property type="entry name" value="TST_Repeat_2"/>
    <property type="match status" value="1"/>
</dbReference>
<dbReference type="GO" id="GO:0004792">
    <property type="term" value="F:thiosulfate-cyanide sulfurtransferase activity"/>
    <property type="evidence" value="ECO:0007669"/>
    <property type="project" value="TreeGrafter"/>
</dbReference>
<evidence type="ECO:0000313" key="4">
    <source>
        <dbReference type="EMBL" id="PLT28389.1"/>
    </source>
</evidence>
<dbReference type="Gene3D" id="3.40.250.10">
    <property type="entry name" value="Rhodanese-like domain"/>
    <property type="match status" value="2"/>
</dbReference>
<accession>A0A2N5M202</accession>
<evidence type="ECO:0000313" key="5">
    <source>
        <dbReference type="Proteomes" id="UP000234748"/>
    </source>
</evidence>
<protein>
    <submittedName>
        <fullName evidence="4">Sulfurtransferase</fullName>
    </submittedName>
</protein>
<dbReference type="RefSeq" id="WP_101645054.1">
    <property type="nucleotide sequence ID" value="NZ_PGUY01000062.1"/>
</dbReference>
<dbReference type="SMART" id="SM00450">
    <property type="entry name" value="RHOD"/>
    <property type="match status" value="2"/>
</dbReference>
<dbReference type="AlphaFoldDB" id="A0A2N5M202"/>
<dbReference type="EMBL" id="PGUY01000062">
    <property type="protein sequence ID" value="PLT28389.1"/>
    <property type="molecule type" value="Genomic_DNA"/>
</dbReference>
<keyword evidence="1 4" id="KW-0808">Transferase</keyword>
<dbReference type="Proteomes" id="UP000234748">
    <property type="component" value="Unassembled WGS sequence"/>
</dbReference>
<proteinExistence type="predicted"/>
<dbReference type="Pfam" id="PF00581">
    <property type="entry name" value="Rhodanese"/>
    <property type="match status" value="2"/>
</dbReference>
<dbReference type="SUPFAM" id="SSF52821">
    <property type="entry name" value="Rhodanese/Cell cycle control phosphatase"/>
    <property type="match status" value="2"/>
</dbReference>
<dbReference type="OrthoDB" id="9770030at2"/>
<dbReference type="PANTHER" id="PTHR11364:SF27">
    <property type="entry name" value="SULFURTRANSFERASE"/>
    <property type="match status" value="1"/>
</dbReference>
<feature type="domain" description="Rhodanese" evidence="3">
    <location>
        <begin position="165"/>
        <end position="274"/>
    </location>
</feature>
<evidence type="ECO:0000256" key="2">
    <source>
        <dbReference type="ARBA" id="ARBA00022737"/>
    </source>
</evidence>
<organism evidence="4 5">
    <name type="scientific">Peribacillus deserti</name>
    <dbReference type="NCBI Taxonomy" id="673318"/>
    <lineage>
        <taxon>Bacteria</taxon>
        <taxon>Bacillati</taxon>
        <taxon>Bacillota</taxon>
        <taxon>Bacilli</taxon>
        <taxon>Bacillales</taxon>
        <taxon>Bacillaceae</taxon>
        <taxon>Peribacillus</taxon>
    </lineage>
</organism>
<evidence type="ECO:0000259" key="3">
    <source>
        <dbReference type="PROSITE" id="PS50206"/>
    </source>
</evidence>
<dbReference type="PANTHER" id="PTHR11364">
    <property type="entry name" value="THIOSULFATE SULFERTANSFERASE"/>
    <property type="match status" value="1"/>
</dbReference>
<dbReference type="InterPro" id="IPR036873">
    <property type="entry name" value="Rhodanese-like_dom_sf"/>
</dbReference>